<dbReference type="InParanoid" id="A0A1I2CUX9"/>
<keyword evidence="2" id="KW-1133">Transmembrane helix</keyword>
<dbReference type="Proteomes" id="UP000181976">
    <property type="component" value="Unassembled WGS sequence"/>
</dbReference>
<name>A0A1I2CUX9_9BACT</name>
<evidence type="ECO:0008006" key="5">
    <source>
        <dbReference type="Google" id="ProtNLM"/>
    </source>
</evidence>
<evidence type="ECO:0000256" key="1">
    <source>
        <dbReference type="SAM" id="MobiDB-lite"/>
    </source>
</evidence>
<gene>
    <name evidence="3" type="ORF">SAMN05444380_11717</name>
</gene>
<evidence type="ECO:0000313" key="3">
    <source>
        <dbReference type="EMBL" id="SFE72111.1"/>
    </source>
</evidence>
<protein>
    <recommendedName>
        <fullName evidence="5">Periplasmic heavy metal sensor</fullName>
    </recommendedName>
</protein>
<evidence type="ECO:0000313" key="4">
    <source>
        <dbReference type="Proteomes" id="UP000181976"/>
    </source>
</evidence>
<keyword evidence="2" id="KW-0472">Membrane</keyword>
<dbReference type="STRING" id="385682.SAMN05444380_11717"/>
<accession>A0A1I2CUX9</accession>
<dbReference type="Gene3D" id="1.20.120.1490">
    <property type="match status" value="1"/>
</dbReference>
<sequence>MNKKTIIVTILILLGAFLSGWFIYQCWKPNNIPSGEASGSISSLNEDTSGSNNISAGTGYYRMINLLGFSKEQSVNFLQTEGQYRQKMTEYINRLDSIDLAIIREIQKEKPDKNQLDSLAYQSGKIQYALKKATYEHFIQIKNLCTPKQQERFMEVISEIGQYRRGQGRGEGRGNGKGKGWRNRNR</sequence>
<organism evidence="3 4">
    <name type="scientific">Thermophagus xiamenensis</name>
    <dbReference type="NCBI Taxonomy" id="385682"/>
    <lineage>
        <taxon>Bacteria</taxon>
        <taxon>Pseudomonadati</taxon>
        <taxon>Bacteroidota</taxon>
        <taxon>Bacteroidia</taxon>
        <taxon>Marinilabiliales</taxon>
        <taxon>Marinilabiliaceae</taxon>
        <taxon>Thermophagus</taxon>
    </lineage>
</organism>
<dbReference type="OrthoDB" id="595025at2"/>
<dbReference type="AlphaFoldDB" id="A0A1I2CUX9"/>
<feature type="region of interest" description="Disordered" evidence="1">
    <location>
        <begin position="164"/>
        <end position="186"/>
    </location>
</feature>
<keyword evidence="2" id="KW-0812">Transmembrane</keyword>
<evidence type="ECO:0000256" key="2">
    <source>
        <dbReference type="SAM" id="Phobius"/>
    </source>
</evidence>
<dbReference type="eggNOG" id="ENOG5033EB0">
    <property type="taxonomic scope" value="Bacteria"/>
</dbReference>
<proteinExistence type="predicted"/>
<dbReference type="EMBL" id="FONA01000017">
    <property type="protein sequence ID" value="SFE72111.1"/>
    <property type="molecule type" value="Genomic_DNA"/>
</dbReference>
<dbReference type="RefSeq" id="WP_010527676.1">
    <property type="nucleotide sequence ID" value="NZ_AFSL01000060.1"/>
</dbReference>
<keyword evidence="4" id="KW-1185">Reference proteome</keyword>
<reference evidence="3 4" key="1">
    <citation type="submission" date="2016-10" db="EMBL/GenBank/DDBJ databases">
        <authorList>
            <person name="de Groot N.N."/>
        </authorList>
    </citation>
    <scope>NUCLEOTIDE SEQUENCE [LARGE SCALE GENOMIC DNA]</scope>
    <source>
        <strain evidence="3 4">DSM 19012</strain>
    </source>
</reference>
<feature type="transmembrane region" description="Helical" evidence="2">
    <location>
        <begin position="6"/>
        <end position="24"/>
    </location>
</feature>